<dbReference type="EMBL" id="CAAALY010247757">
    <property type="protein sequence ID" value="VEL34491.1"/>
    <property type="molecule type" value="Genomic_DNA"/>
</dbReference>
<protein>
    <submittedName>
        <fullName evidence="1">Uncharacterized protein</fullName>
    </submittedName>
</protein>
<proteinExistence type="predicted"/>
<sequence length="255" mass="27254">MCNMGSVGMGNMGKMGNMMNVENIRNVDNIDNMGSVDIGNMGNLGTISNMVCLSVTPLGEGERRKRRNLPASARRSASSVGLPVFGVRCSVFGGRDGEERDWRPILYQKEKRDEAQLQADGAGCANGNEGAPAIVLCSKPATTGGVSNAYCARFPFACASSLWTAIHMSVQLPPGARTTAPSGRWAEPGLADQVEPELYAGWAHGEAWMHRRTNGFGGAASRIIDKVEVPLMASCHGAGDWAYRPDNWVLYSTGI</sequence>
<accession>A0A3S5C4C3</accession>
<keyword evidence="2" id="KW-1185">Reference proteome</keyword>
<evidence type="ECO:0000313" key="1">
    <source>
        <dbReference type="EMBL" id="VEL34491.1"/>
    </source>
</evidence>
<dbReference type="AlphaFoldDB" id="A0A3S5C4C3"/>
<dbReference type="Proteomes" id="UP000784294">
    <property type="component" value="Unassembled WGS sequence"/>
</dbReference>
<name>A0A3S5C4C3_9PLAT</name>
<organism evidence="1 2">
    <name type="scientific">Protopolystoma xenopodis</name>
    <dbReference type="NCBI Taxonomy" id="117903"/>
    <lineage>
        <taxon>Eukaryota</taxon>
        <taxon>Metazoa</taxon>
        <taxon>Spiralia</taxon>
        <taxon>Lophotrochozoa</taxon>
        <taxon>Platyhelminthes</taxon>
        <taxon>Monogenea</taxon>
        <taxon>Polyopisthocotylea</taxon>
        <taxon>Polystomatidea</taxon>
        <taxon>Polystomatidae</taxon>
        <taxon>Protopolystoma</taxon>
    </lineage>
</organism>
<reference evidence="1" key="1">
    <citation type="submission" date="2018-11" db="EMBL/GenBank/DDBJ databases">
        <authorList>
            <consortium name="Pathogen Informatics"/>
        </authorList>
    </citation>
    <scope>NUCLEOTIDE SEQUENCE</scope>
</reference>
<gene>
    <name evidence="1" type="ORF">PXEA_LOCUS27931</name>
</gene>
<comment type="caution">
    <text evidence="1">The sequence shown here is derived from an EMBL/GenBank/DDBJ whole genome shotgun (WGS) entry which is preliminary data.</text>
</comment>
<evidence type="ECO:0000313" key="2">
    <source>
        <dbReference type="Proteomes" id="UP000784294"/>
    </source>
</evidence>